<evidence type="ECO:0000313" key="2">
    <source>
        <dbReference type="Proteomes" id="UP000243657"/>
    </source>
</evidence>
<dbReference type="AlphaFoldDB" id="A0A261F7E1"/>
<comment type="caution">
    <text evidence="1">The sequence shown here is derived from an EMBL/GenBank/DDBJ whole genome shotgun (WGS) entry which is preliminary data.</text>
</comment>
<dbReference type="EMBL" id="MWWT01000001">
    <property type="protein sequence ID" value="OZG54953.1"/>
    <property type="molecule type" value="Genomic_DNA"/>
</dbReference>
<accession>A0A261F7E1</accession>
<protein>
    <submittedName>
        <fullName evidence="1">Uncharacterized protein</fullName>
    </submittedName>
</protein>
<evidence type="ECO:0000313" key="1">
    <source>
        <dbReference type="EMBL" id="OZG54953.1"/>
    </source>
</evidence>
<keyword evidence="2" id="KW-1185">Reference proteome</keyword>
<proteinExistence type="predicted"/>
<sequence>MRCDMPATSASVSYPVRRVMWTRKQLVDKQSALTKKYGSFEDLYARSNAYGLSLDESEAMSELQHIKFLMKDFD</sequence>
<gene>
    <name evidence="1" type="ORF">ALMA_0278</name>
</gene>
<reference evidence="1 2" key="1">
    <citation type="journal article" date="2017" name="BMC Genomics">
        <title>Comparative genomic and phylogenomic analyses of the Bifidobacteriaceae family.</title>
        <authorList>
            <person name="Lugli G.A."/>
            <person name="Milani C."/>
            <person name="Turroni F."/>
            <person name="Duranti S."/>
            <person name="Mancabelli L."/>
            <person name="Mangifesta M."/>
            <person name="Ferrario C."/>
            <person name="Modesto M."/>
            <person name="Mattarelli P."/>
            <person name="Jiri K."/>
            <person name="van Sinderen D."/>
            <person name="Ventura M."/>
        </authorList>
    </citation>
    <scope>NUCLEOTIDE SEQUENCE [LARGE SCALE GENOMIC DNA]</scope>
    <source>
        <strain evidence="1 2">DSM 24762</strain>
    </source>
</reference>
<dbReference type="Proteomes" id="UP000243657">
    <property type="component" value="Unassembled WGS sequence"/>
</dbReference>
<name>A0A261F7E1_9BIFI</name>
<organism evidence="1 2">
    <name type="scientific">Alloscardovia macacae</name>
    <dbReference type="NCBI Taxonomy" id="1160091"/>
    <lineage>
        <taxon>Bacteria</taxon>
        <taxon>Bacillati</taxon>
        <taxon>Actinomycetota</taxon>
        <taxon>Actinomycetes</taxon>
        <taxon>Bifidobacteriales</taxon>
        <taxon>Bifidobacteriaceae</taxon>
        <taxon>Alloscardovia</taxon>
    </lineage>
</organism>